<name>A0A1I2TPQ7_9ACTN</name>
<dbReference type="EMBL" id="FONR01000025">
    <property type="protein sequence ID" value="SFG66753.1"/>
    <property type="molecule type" value="Genomic_DNA"/>
</dbReference>
<reference evidence="2 3" key="1">
    <citation type="submission" date="2016-10" db="EMBL/GenBank/DDBJ databases">
        <authorList>
            <person name="de Groot N.N."/>
        </authorList>
    </citation>
    <scope>NUCLEOTIDE SEQUENCE [LARGE SCALE GENOMIC DNA]</scope>
    <source>
        <strain evidence="2 3">OK461</strain>
    </source>
</reference>
<accession>A0A1I2TPQ7</accession>
<gene>
    <name evidence="2" type="ORF">SAMN02787118_12591</name>
</gene>
<evidence type="ECO:0000256" key="1">
    <source>
        <dbReference type="SAM" id="MobiDB-lite"/>
    </source>
</evidence>
<protein>
    <submittedName>
        <fullName evidence="2">Uncharacterized protein</fullName>
    </submittedName>
</protein>
<sequence length="139" mass="15499">MRRRVCPAGTIPNHNPAEHVELEPGTEPKALVWTDEQVAHWLATGEKPSPVMVRTPEQTGTFLDHIVDHRLEVMWRPIAFGGPRRGEGCGPRWTDFSKKSRSLQPPNSSRTAGTSSKVSRRPTDPHLTSAAFMQVRSLV</sequence>
<dbReference type="AlphaFoldDB" id="A0A1I2TPQ7"/>
<evidence type="ECO:0000313" key="2">
    <source>
        <dbReference type="EMBL" id="SFG66753.1"/>
    </source>
</evidence>
<organism evidence="2 3">
    <name type="scientific">Streptomyces mirabilis</name>
    <dbReference type="NCBI Taxonomy" id="68239"/>
    <lineage>
        <taxon>Bacteria</taxon>
        <taxon>Bacillati</taxon>
        <taxon>Actinomycetota</taxon>
        <taxon>Actinomycetes</taxon>
        <taxon>Kitasatosporales</taxon>
        <taxon>Streptomycetaceae</taxon>
        <taxon>Streptomyces</taxon>
    </lineage>
</organism>
<proteinExistence type="predicted"/>
<dbReference type="Proteomes" id="UP000181942">
    <property type="component" value="Unassembled WGS sequence"/>
</dbReference>
<feature type="compositionally biased region" description="Polar residues" evidence="1">
    <location>
        <begin position="102"/>
        <end position="117"/>
    </location>
</feature>
<evidence type="ECO:0000313" key="3">
    <source>
        <dbReference type="Proteomes" id="UP000181942"/>
    </source>
</evidence>
<feature type="region of interest" description="Disordered" evidence="1">
    <location>
        <begin position="80"/>
        <end position="127"/>
    </location>
</feature>